<gene>
    <name evidence="2" type="ORF">TGAM01_v201778</name>
</gene>
<dbReference type="RefSeq" id="XP_024406452.1">
    <property type="nucleotide sequence ID" value="XM_024548841.1"/>
</dbReference>
<feature type="signal peptide" evidence="1">
    <location>
        <begin position="1"/>
        <end position="36"/>
    </location>
</feature>
<keyword evidence="1" id="KW-0732">Signal</keyword>
<dbReference type="Proteomes" id="UP000054821">
    <property type="component" value="Unassembled WGS sequence"/>
</dbReference>
<protein>
    <recommendedName>
        <fullName evidence="4">Secreted protein</fullName>
    </recommendedName>
</protein>
<sequence>MKSLARRGWRQQLIRFFSFFFLFFFLLGLEAGAAHAAGSPYLHTVFFRPQLAKSLQNANRRSKNQNQNQSTLLGLKCHCDGNSFAGLPDSVAIHRQHRLLRELMRLRLLVDIFLQCLITEPSPGPEGCTSNRGWSSSRVNNKVQCSAASWLTVRSLTDSSGLSSPLPFSTDAVRTCSRQ</sequence>
<dbReference type="AlphaFoldDB" id="A0A2P4ZZ06"/>
<proteinExistence type="predicted"/>
<name>A0A2P4ZZ06_9HYPO</name>
<evidence type="ECO:0000313" key="2">
    <source>
        <dbReference type="EMBL" id="PON29529.1"/>
    </source>
</evidence>
<accession>A0A2P4ZZ06</accession>
<comment type="caution">
    <text evidence="2">The sequence shown here is derived from an EMBL/GenBank/DDBJ whole genome shotgun (WGS) entry which is preliminary data.</text>
</comment>
<keyword evidence="3" id="KW-1185">Reference proteome</keyword>
<dbReference type="GeneID" id="36347350"/>
<reference evidence="2 3" key="1">
    <citation type="journal article" date="2016" name="Genome Announc.">
        <title>Draft Whole-Genome Sequence of Trichoderma gamsii T6085, a Promising Biocontrol Agent of Fusarium Head Blight on Wheat.</title>
        <authorList>
            <person name="Baroncelli R."/>
            <person name="Zapparata A."/>
            <person name="Piaggeschi G."/>
            <person name="Sarrocco S."/>
            <person name="Vannacci G."/>
        </authorList>
    </citation>
    <scope>NUCLEOTIDE SEQUENCE [LARGE SCALE GENOMIC DNA]</scope>
    <source>
        <strain evidence="2 3">T6085</strain>
    </source>
</reference>
<dbReference type="EMBL" id="JPDN02000004">
    <property type="protein sequence ID" value="PON29529.1"/>
    <property type="molecule type" value="Genomic_DNA"/>
</dbReference>
<evidence type="ECO:0000256" key="1">
    <source>
        <dbReference type="SAM" id="SignalP"/>
    </source>
</evidence>
<organism evidence="2 3">
    <name type="scientific">Trichoderma gamsii</name>
    <dbReference type="NCBI Taxonomy" id="398673"/>
    <lineage>
        <taxon>Eukaryota</taxon>
        <taxon>Fungi</taxon>
        <taxon>Dikarya</taxon>
        <taxon>Ascomycota</taxon>
        <taxon>Pezizomycotina</taxon>
        <taxon>Sordariomycetes</taxon>
        <taxon>Hypocreomycetidae</taxon>
        <taxon>Hypocreales</taxon>
        <taxon>Hypocreaceae</taxon>
        <taxon>Trichoderma</taxon>
    </lineage>
</organism>
<evidence type="ECO:0008006" key="4">
    <source>
        <dbReference type="Google" id="ProtNLM"/>
    </source>
</evidence>
<feature type="chain" id="PRO_5015108269" description="Secreted protein" evidence="1">
    <location>
        <begin position="37"/>
        <end position="179"/>
    </location>
</feature>
<evidence type="ECO:0000313" key="3">
    <source>
        <dbReference type="Proteomes" id="UP000054821"/>
    </source>
</evidence>